<reference evidence="1 2" key="1">
    <citation type="submission" date="2017-06" db="EMBL/GenBank/DDBJ databases">
        <title>Draft genome sequence of anaerobic fermentative bacterium Anaeromicrobium sediminis DY2726D isolated from West Pacific Ocean sediments.</title>
        <authorList>
            <person name="Zeng X."/>
        </authorList>
    </citation>
    <scope>NUCLEOTIDE SEQUENCE [LARGE SCALE GENOMIC DNA]</scope>
    <source>
        <strain evidence="1 2">DY2726D</strain>
    </source>
</reference>
<sequence>MNDLFSSGIELDDRQLRRFLSNHFGELKEDLMEEFKDQVQEVETGAKALAPKDEGNLEDAINKTEIEDDGNVLVADIKVGGVAIKYAARMHEDTYEPGDITIGKPSYKGFTPGRKYLENSIKANENDFIENIAEVVRRKMSR</sequence>
<protein>
    <recommendedName>
        <fullName evidence="3">Phage protein, HK97 gp10 family</fullName>
    </recommendedName>
</protein>
<evidence type="ECO:0000313" key="1">
    <source>
        <dbReference type="EMBL" id="PAB61321.1"/>
    </source>
</evidence>
<evidence type="ECO:0000313" key="2">
    <source>
        <dbReference type="Proteomes" id="UP000216024"/>
    </source>
</evidence>
<dbReference type="OrthoDB" id="2398275at2"/>
<keyword evidence="2" id="KW-1185">Reference proteome</keyword>
<name>A0A267MNZ6_9FIRM</name>
<dbReference type="EMBL" id="NIBG01000001">
    <property type="protein sequence ID" value="PAB61321.1"/>
    <property type="molecule type" value="Genomic_DNA"/>
</dbReference>
<evidence type="ECO:0008006" key="3">
    <source>
        <dbReference type="Google" id="ProtNLM"/>
    </source>
</evidence>
<gene>
    <name evidence="1" type="ORF">CCE28_02495</name>
</gene>
<dbReference type="RefSeq" id="WP_095130626.1">
    <property type="nucleotide sequence ID" value="NZ_NIBG01000001.1"/>
</dbReference>
<dbReference type="AlphaFoldDB" id="A0A267MNZ6"/>
<dbReference type="Proteomes" id="UP000216024">
    <property type="component" value="Unassembled WGS sequence"/>
</dbReference>
<organism evidence="1 2">
    <name type="scientific">Anaeromicrobium sediminis</name>
    <dbReference type="NCBI Taxonomy" id="1478221"/>
    <lineage>
        <taxon>Bacteria</taxon>
        <taxon>Bacillati</taxon>
        <taxon>Bacillota</taxon>
        <taxon>Clostridia</taxon>
        <taxon>Peptostreptococcales</taxon>
        <taxon>Thermotaleaceae</taxon>
        <taxon>Anaeromicrobium</taxon>
    </lineage>
</organism>
<comment type="caution">
    <text evidence="1">The sequence shown here is derived from an EMBL/GenBank/DDBJ whole genome shotgun (WGS) entry which is preliminary data.</text>
</comment>
<accession>A0A267MNZ6</accession>
<proteinExistence type="predicted"/>